<comment type="caution">
    <text evidence="1">The sequence shown here is derived from an EMBL/GenBank/DDBJ whole genome shotgun (WGS) entry which is preliminary data.</text>
</comment>
<evidence type="ECO:0000313" key="2">
    <source>
        <dbReference type="Proteomes" id="UP000034681"/>
    </source>
</evidence>
<name>A0A0M2Q1K2_PROHO</name>
<dbReference type="AlphaFoldDB" id="A0A0M2Q1K2"/>
<reference evidence="1" key="1">
    <citation type="submission" date="2012-04" db="EMBL/GenBank/DDBJ databases">
        <authorList>
            <person name="Borisov I.G."/>
            <person name="Ivanikova N.V."/>
            <person name="Pinevich A.V."/>
        </authorList>
    </citation>
    <scope>NUCLEOTIDE SEQUENCE</scope>
    <source>
        <strain evidence="1">CALU 1027</strain>
    </source>
</reference>
<dbReference type="EMBL" id="AJTX02000002">
    <property type="protein sequence ID" value="KKJ01183.1"/>
    <property type="molecule type" value="Genomic_DNA"/>
</dbReference>
<evidence type="ECO:0000313" key="1">
    <source>
        <dbReference type="EMBL" id="KKJ01183.1"/>
    </source>
</evidence>
<keyword evidence="2" id="KW-1185">Reference proteome</keyword>
<dbReference type="eggNOG" id="ENOG502ZBJW">
    <property type="taxonomic scope" value="Bacteria"/>
</dbReference>
<dbReference type="Proteomes" id="UP000034681">
    <property type="component" value="Unassembled WGS sequence"/>
</dbReference>
<accession>A0A0M2Q1K2</accession>
<protein>
    <submittedName>
        <fullName evidence="1">Uncharacterized protein</fullName>
    </submittedName>
</protein>
<organism evidence="1 2">
    <name type="scientific">Prochlorothrix hollandica PCC 9006 = CALU 1027</name>
    <dbReference type="NCBI Taxonomy" id="317619"/>
    <lineage>
        <taxon>Bacteria</taxon>
        <taxon>Bacillati</taxon>
        <taxon>Cyanobacteriota</taxon>
        <taxon>Cyanophyceae</taxon>
        <taxon>Prochlorotrichales</taxon>
        <taxon>Prochlorotrichaceae</taxon>
        <taxon>Prochlorothrix</taxon>
    </lineage>
</organism>
<proteinExistence type="predicted"/>
<sequence>MGSSNGNGQGESLTVVPPATVSASAATSLDAVNQSKDVKGQFNEFIQSLGDVLADFTALEVSTMVVSNISGDKFNPLGAYRLLYGLGITTATTSPGQQTATLMNMPPELQVAYHKLYKQLLENYHLCFPDDRRGKKELPHPDREFEQVQKLLKDSLFLRSLRKLSEQKLALDGGDIKSASSQDLIYAQTVMQLDGDVINRYHQDLLEDKELREFVLSIHNQAVEAGERQWRGLINFMVDLLKSFIK</sequence>
<gene>
    <name evidence="1" type="ORF">PROH_01995</name>
</gene>
<dbReference type="STRING" id="317619.GCA_000332315_03571"/>